<evidence type="ECO:0000256" key="3">
    <source>
        <dbReference type="ARBA" id="ARBA00023163"/>
    </source>
</evidence>
<organism evidence="6 7">
    <name type="scientific">Streptomyces sedi</name>
    <dbReference type="NCBI Taxonomy" id="555059"/>
    <lineage>
        <taxon>Bacteria</taxon>
        <taxon>Bacillati</taxon>
        <taxon>Actinomycetota</taxon>
        <taxon>Actinomycetes</taxon>
        <taxon>Kitasatosporales</taxon>
        <taxon>Streptomycetaceae</taxon>
        <taxon>Streptomyces</taxon>
    </lineage>
</organism>
<gene>
    <name evidence="6" type="ORF">FH715_03150</name>
</gene>
<dbReference type="InterPro" id="IPR001845">
    <property type="entry name" value="HTH_ArsR_DNA-bd_dom"/>
</dbReference>
<dbReference type="Pfam" id="PF12840">
    <property type="entry name" value="HTH_20"/>
    <property type="match status" value="1"/>
</dbReference>
<dbReference type="InterPro" id="IPR036388">
    <property type="entry name" value="WH-like_DNA-bd_sf"/>
</dbReference>
<dbReference type="AlphaFoldDB" id="A0A5C4VD46"/>
<evidence type="ECO:0000256" key="2">
    <source>
        <dbReference type="ARBA" id="ARBA00023125"/>
    </source>
</evidence>
<dbReference type="InterPro" id="IPR011991">
    <property type="entry name" value="ArsR-like_HTH"/>
</dbReference>
<dbReference type="PANTHER" id="PTHR33154:SF33">
    <property type="entry name" value="TRANSCRIPTIONAL REPRESSOR SDPR"/>
    <property type="match status" value="1"/>
</dbReference>
<dbReference type="RefSeq" id="WP_139640474.1">
    <property type="nucleotide sequence ID" value="NZ_BAAAZS010000096.1"/>
</dbReference>
<dbReference type="SMART" id="SM00418">
    <property type="entry name" value="HTH_ARSR"/>
    <property type="match status" value="1"/>
</dbReference>
<evidence type="ECO:0000256" key="4">
    <source>
        <dbReference type="SAM" id="MobiDB-lite"/>
    </source>
</evidence>
<accession>A0A5C4VD46</accession>
<evidence type="ECO:0000313" key="6">
    <source>
        <dbReference type="EMBL" id="TNM33376.1"/>
    </source>
</evidence>
<dbReference type="GO" id="GO:0003677">
    <property type="term" value="F:DNA binding"/>
    <property type="evidence" value="ECO:0007669"/>
    <property type="project" value="UniProtKB-KW"/>
</dbReference>
<evidence type="ECO:0000259" key="5">
    <source>
        <dbReference type="SMART" id="SM00418"/>
    </source>
</evidence>
<evidence type="ECO:0000313" key="7">
    <source>
        <dbReference type="Proteomes" id="UP000311713"/>
    </source>
</evidence>
<dbReference type="CDD" id="cd00090">
    <property type="entry name" value="HTH_ARSR"/>
    <property type="match status" value="1"/>
</dbReference>
<keyword evidence="7" id="KW-1185">Reference proteome</keyword>
<dbReference type="EMBL" id="VDGT01000002">
    <property type="protein sequence ID" value="TNM33376.1"/>
    <property type="molecule type" value="Genomic_DNA"/>
</dbReference>
<dbReference type="OrthoDB" id="7945987at2"/>
<name>A0A5C4VD46_9ACTN</name>
<proteinExistence type="predicted"/>
<keyword evidence="3" id="KW-0804">Transcription</keyword>
<reference evidence="6 7" key="1">
    <citation type="submission" date="2019-06" db="EMBL/GenBank/DDBJ databases">
        <title>Draft genome of Streptomyces sedi sp. JCM16909.</title>
        <authorList>
            <person name="Klykleung N."/>
            <person name="Tanasupawat S."/>
            <person name="Kudo T."/>
            <person name="Yuki M."/>
            <person name="Ohkuma M."/>
        </authorList>
    </citation>
    <scope>NUCLEOTIDE SEQUENCE [LARGE SCALE GENOMIC DNA]</scope>
    <source>
        <strain evidence="6 7">JCM 16909</strain>
    </source>
</reference>
<dbReference type="PANTHER" id="PTHR33154">
    <property type="entry name" value="TRANSCRIPTIONAL REGULATOR, ARSR FAMILY"/>
    <property type="match status" value="1"/>
</dbReference>
<dbReference type="InterPro" id="IPR051081">
    <property type="entry name" value="HTH_MetalResp_TranReg"/>
</dbReference>
<keyword evidence="2" id="KW-0238">DNA-binding</keyword>
<sequence length="238" mass="25835">MTDTPRAAGASAERPAQPLPHLTEPPVSHIELDARGLRALAHPVRVRLLGLLRVHGPSTATLLAQRMELTSGATSYHLRQLAAAGFVAEDTGRGNGRERWWRSVHQSTAFRDMDLARREMDATLGYLRSILASHTLMGQRALNELETMPREWGEVVEFSDALLRLTPEEAKELRRDISGVLNRYRRYDPDQPAAPEGAERVSLVLHLLPDLDGGGDGDGDGHGEAGGAESTGRTGGAS</sequence>
<dbReference type="GO" id="GO:0003700">
    <property type="term" value="F:DNA-binding transcription factor activity"/>
    <property type="evidence" value="ECO:0007669"/>
    <property type="project" value="InterPro"/>
</dbReference>
<protein>
    <submittedName>
        <fullName evidence="6">Helix-turn-helix domain-containing protein</fullName>
    </submittedName>
</protein>
<feature type="domain" description="HTH arsR-type" evidence="5">
    <location>
        <begin position="35"/>
        <end position="118"/>
    </location>
</feature>
<dbReference type="SUPFAM" id="SSF46785">
    <property type="entry name" value="Winged helix' DNA-binding domain"/>
    <property type="match status" value="1"/>
</dbReference>
<dbReference type="InterPro" id="IPR036390">
    <property type="entry name" value="WH_DNA-bd_sf"/>
</dbReference>
<feature type="region of interest" description="Disordered" evidence="4">
    <location>
        <begin position="209"/>
        <end position="238"/>
    </location>
</feature>
<dbReference type="Gene3D" id="1.10.10.10">
    <property type="entry name" value="Winged helix-like DNA-binding domain superfamily/Winged helix DNA-binding domain"/>
    <property type="match status" value="1"/>
</dbReference>
<comment type="caution">
    <text evidence="6">The sequence shown here is derived from an EMBL/GenBank/DDBJ whole genome shotgun (WGS) entry which is preliminary data.</text>
</comment>
<feature type="region of interest" description="Disordered" evidence="4">
    <location>
        <begin position="1"/>
        <end position="25"/>
    </location>
</feature>
<evidence type="ECO:0000256" key="1">
    <source>
        <dbReference type="ARBA" id="ARBA00023015"/>
    </source>
</evidence>
<keyword evidence="1" id="KW-0805">Transcription regulation</keyword>
<dbReference type="Proteomes" id="UP000311713">
    <property type="component" value="Unassembled WGS sequence"/>
</dbReference>